<dbReference type="EMBL" id="JABANE010000068">
    <property type="protein sequence ID" value="NME70612.1"/>
    <property type="molecule type" value="Genomic_DNA"/>
</dbReference>
<evidence type="ECO:0000313" key="2">
    <source>
        <dbReference type="EMBL" id="NME70612.1"/>
    </source>
</evidence>
<keyword evidence="1" id="KW-0472">Membrane</keyword>
<keyword evidence="1" id="KW-0812">Transmembrane</keyword>
<protein>
    <submittedName>
        <fullName evidence="2">Uncharacterized protein</fullName>
    </submittedName>
</protein>
<name>A0A7X9RXR0_9BACT</name>
<proteinExistence type="predicted"/>
<dbReference type="RefSeq" id="WP_169658844.1">
    <property type="nucleotide sequence ID" value="NZ_JABANE010000068.1"/>
</dbReference>
<feature type="transmembrane region" description="Helical" evidence="1">
    <location>
        <begin position="66"/>
        <end position="83"/>
    </location>
</feature>
<dbReference type="AlphaFoldDB" id="A0A7X9RXR0"/>
<organism evidence="2 3">
    <name type="scientific">Flammeovirga aprica JL-4</name>
    <dbReference type="NCBI Taxonomy" id="694437"/>
    <lineage>
        <taxon>Bacteria</taxon>
        <taxon>Pseudomonadati</taxon>
        <taxon>Bacteroidota</taxon>
        <taxon>Cytophagia</taxon>
        <taxon>Cytophagales</taxon>
        <taxon>Flammeovirgaceae</taxon>
        <taxon>Flammeovirga</taxon>
    </lineage>
</organism>
<keyword evidence="1" id="KW-1133">Transmembrane helix</keyword>
<sequence length="123" mass="13983">MMLQEKLKKYGQKMNQIKFILLGLGVLNFILMDIELATFSEKVITTLMSSIYVFAALRAQNMKDTLFLILTIVLVSNVMIGILDMDFFIRQSLGSLVEVVVLSYQLMGLIKEEKVIDKISVND</sequence>
<reference evidence="2 3" key="1">
    <citation type="submission" date="2020-04" db="EMBL/GenBank/DDBJ databases">
        <title>Flammeovirga sp. SR4, a novel species isolated from seawater.</title>
        <authorList>
            <person name="Wang X."/>
        </authorList>
    </citation>
    <scope>NUCLEOTIDE SEQUENCE [LARGE SCALE GENOMIC DNA]</scope>
    <source>
        <strain evidence="2 3">ATCC 23126</strain>
    </source>
</reference>
<gene>
    <name evidence="2" type="ORF">HHU12_21730</name>
</gene>
<accession>A0A7X9RXR0</accession>
<dbReference type="Proteomes" id="UP000576082">
    <property type="component" value="Unassembled WGS sequence"/>
</dbReference>
<evidence type="ECO:0000256" key="1">
    <source>
        <dbReference type="SAM" id="Phobius"/>
    </source>
</evidence>
<keyword evidence="3" id="KW-1185">Reference proteome</keyword>
<evidence type="ECO:0000313" key="3">
    <source>
        <dbReference type="Proteomes" id="UP000576082"/>
    </source>
</evidence>
<feature type="transmembrane region" description="Helical" evidence="1">
    <location>
        <begin position="20"/>
        <end position="37"/>
    </location>
</feature>
<comment type="caution">
    <text evidence="2">The sequence shown here is derived from an EMBL/GenBank/DDBJ whole genome shotgun (WGS) entry which is preliminary data.</text>
</comment>